<protein>
    <submittedName>
        <fullName evidence="1">Uncharacterized protein</fullName>
    </submittedName>
</protein>
<dbReference type="EMBL" id="OB661559">
    <property type="protein sequence ID" value="CAD7228495.1"/>
    <property type="molecule type" value="Genomic_DNA"/>
</dbReference>
<dbReference type="GO" id="GO:0006635">
    <property type="term" value="P:fatty acid beta-oxidation"/>
    <property type="evidence" value="ECO:0007669"/>
    <property type="project" value="TreeGrafter"/>
</dbReference>
<dbReference type="OrthoDB" id="2018133at2759"/>
<sequence>MFRTLVTASTVLSRRSVSWAVLPARDVRSLVTPSYQAVKHGRTYCTATKGEFQYIKTEMVGVNGDVALITLNRPKALNALCDGLMKDLEVALDNLEADSSVRCIVLTGSEKAFAAVSCRLQPSADGWDSASVCFHFWWSDSVKRMGCSLNLGQRRGLRPVFQIRRLLSTAEAGEDSTHSTVRPVRFMGKVETSK</sequence>
<dbReference type="InterPro" id="IPR001753">
    <property type="entry name" value="Enoyl-CoA_hydra/iso"/>
</dbReference>
<dbReference type="PANTHER" id="PTHR11941:SF54">
    <property type="entry name" value="ENOYL-COA HYDRATASE, MITOCHONDRIAL"/>
    <property type="match status" value="1"/>
</dbReference>
<dbReference type="SUPFAM" id="SSF52096">
    <property type="entry name" value="ClpP/crotonase"/>
    <property type="match status" value="1"/>
</dbReference>
<gene>
    <name evidence="1" type="ORF">CTOB1V02_LOCUS6377</name>
</gene>
<dbReference type="Pfam" id="PF00378">
    <property type="entry name" value="ECH_1"/>
    <property type="match status" value="1"/>
</dbReference>
<reference evidence="1" key="1">
    <citation type="submission" date="2020-11" db="EMBL/GenBank/DDBJ databases">
        <authorList>
            <person name="Tran Van P."/>
        </authorList>
    </citation>
    <scope>NUCLEOTIDE SEQUENCE</scope>
</reference>
<dbReference type="Gene3D" id="3.30.300.220">
    <property type="match status" value="1"/>
</dbReference>
<dbReference type="GO" id="GO:0005739">
    <property type="term" value="C:mitochondrion"/>
    <property type="evidence" value="ECO:0007669"/>
    <property type="project" value="TreeGrafter"/>
</dbReference>
<dbReference type="PANTHER" id="PTHR11941">
    <property type="entry name" value="ENOYL-COA HYDRATASE-RELATED"/>
    <property type="match status" value="1"/>
</dbReference>
<name>A0A7R8ZR42_9CRUS</name>
<dbReference type="InterPro" id="IPR029045">
    <property type="entry name" value="ClpP/crotonase-like_dom_sf"/>
</dbReference>
<proteinExistence type="predicted"/>
<accession>A0A7R8ZR42</accession>
<evidence type="ECO:0000313" key="1">
    <source>
        <dbReference type="EMBL" id="CAD7228495.1"/>
    </source>
</evidence>
<dbReference type="GO" id="GO:0003824">
    <property type="term" value="F:catalytic activity"/>
    <property type="evidence" value="ECO:0007669"/>
    <property type="project" value="UniProtKB-ARBA"/>
</dbReference>
<dbReference type="CDD" id="cd06558">
    <property type="entry name" value="crotonase-like"/>
    <property type="match status" value="1"/>
</dbReference>
<dbReference type="AlphaFoldDB" id="A0A7R8ZR42"/>
<organism evidence="1">
    <name type="scientific">Cyprideis torosa</name>
    <dbReference type="NCBI Taxonomy" id="163714"/>
    <lineage>
        <taxon>Eukaryota</taxon>
        <taxon>Metazoa</taxon>
        <taxon>Ecdysozoa</taxon>
        <taxon>Arthropoda</taxon>
        <taxon>Crustacea</taxon>
        <taxon>Oligostraca</taxon>
        <taxon>Ostracoda</taxon>
        <taxon>Podocopa</taxon>
        <taxon>Podocopida</taxon>
        <taxon>Cytherocopina</taxon>
        <taxon>Cytheroidea</taxon>
        <taxon>Cytherideidae</taxon>
        <taxon>Cyprideis</taxon>
    </lineage>
</organism>